<evidence type="ECO:0000313" key="2">
    <source>
        <dbReference type="EMBL" id="TNJ28436.1"/>
    </source>
</evidence>
<dbReference type="SUPFAM" id="SSF56808">
    <property type="entry name" value="Ribosomal protein L1"/>
    <property type="match status" value="1"/>
</dbReference>
<dbReference type="OrthoDB" id="10251727at2759"/>
<protein>
    <submittedName>
        <fullName evidence="2">Ribosomal protein L10e</fullName>
    </submittedName>
</protein>
<evidence type="ECO:0000313" key="3">
    <source>
        <dbReference type="Proteomes" id="UP000315496"/>
    </source>
</evidence>
<evidence type="ECO:0000256" key="1">
    <source>
        <dbReference type="SAM" id="MobiDB-lite"/>
    </source>
</evidence>
<reference evidence="2 3" key="1">
    <citation type="submission" date="2019-05" db="EMBL/GenBank/DDBJ databases">
        <title>The compact genome of Giardia muris reveals important steps in the evolution of intestinal protozoan parasites.</title>
        <authorList>
            <person name="Xu F."/>
            <person name="Jimenez-Gonzalez A."/>
            <person name="Einarsson E."/>
            <person name="Astvaldsson A."/>
            <person name="Peirasmaki D."/>
            <person name="Eckmann L."/>
            <person name="Andersson J.O."/>
            <person name="Svard S.G."/>
            <person name="Jerlstrom-Hultqvist J."/>
        </authorList>
    </citation>
    <scope>NUCLEOTIDE SEQUENCE [LARGE SCALE GENOMIC DNA]</scope>
    <source>
        <strain evidence="2 3">Roberts-Thomson</strain>
    </source>
</reference>
<dbReference type="GO" id="GO:0005840">
    <property type="term" value="C:ribosome"/>
    <property type="evidence" value="ECO:0007669"/>
    <property type="project" value="UniProtKB-KW"/>
</dbReference>
<feature type="region of interest" description="Disordered" evidence="1">
    <location>
        <begin position="285"/>
        <end position="327"/>
    </location>
</feature>
<keyword evidence="3" id="KW-1185">Reference proteome</keyword>
<keyword evidence="2" id="KW-0687">Ribonucleoprotein</keyword>
<dbReference type="VEuPathDB" id="GiardiaDB:GMRT_12568"/>
<proteinExistence type="predicted"/>
<dbReference type="AlphaFoldDB" id="A0A4Z1SRE9"/>
<dbReference type="EMBL" id="VDLU01000002">
    <property type="protein sequence ID" value="TNJ28436.1"/>
    <property type="molecule type" value="Genomic_DNA"/>
</dbReference>
<accession>A0A4Z1SRE9</accession>
<organism evidence="2 3">
    <name type="scientific">Giardia muris</name>
    <dbReference type="NCBI Taxonomy" id="5742"/>
    <lineage>
        <taxon>Eukaryota</taxon>
        <taxon>Metamonada</taxon>
        <taxon>Diplomonadida</taxon>
        <taxon>Hexamitidae</taxon>
        <taxon>Giardiinae</taxon>
        <taxon>Giardia</taxon>
    </lineage>
</organism>
<feature type="compositionally biased region" description="Basic and acidic residues" evidence="1">
    <location>
        <begin position="296"/>
        <end position="309"/>
    </location>
</feature>
<name>A0A4Z1SRE9_GIAMU</name>
<comment type="caution">
    <text evidence="2">The sequence shown here is derived from an EMBL/GenBank/DDBJ whole genome shotgun (WGS) entry which is preliminary data.</text>
</comment>
<keyword evidence="2" id="KW-0689">Ribosomal protein</keyword>
<sequence length="327" mass="36587">MISVSRLRQALHLAVLHGQKHPITAPGAKNDLFAEQQHLFYVHLSIRMHNITPTPHPLPKPVRLPCPTVPAGYTIAAIVPEAIKDSVAENPVFDHIYTFEEIVRNRYTFEARRRIAHAYDLFVCPVETYPRLLKVGGDSIVKHTIVTYVSEPLHTLSRNDILRTVSFIDPPGAMRSMRLGMFGAVDDPNSTVENLFENAKELIGALDAIIPGGLRNCQCLLIDLAPKNKFPSLPLYNSYLPPNTRIFDPAPVTTRDLYDTAIDELYLEMEGLGVVDDEALDALHQNPKYKHLAPRKRSDEEQPDTHKEEDGEGSEGSSDDDDGVRKT</sequence>
<feature type="compositionally biased region" description="Acidic residues" evidence="1">
    <location>
        <begin position="310"/>
        <end position="327"/>
    </location>
</feature>
<gene>
    <name evidence="2" type="ORF">GMRT_12568</name>
</gene>
<dbReference type="Proteomes" id="UP000315496">
    <property type="component" value="Chromosome 2"/>
</dbReference>
<dbReference type="InterPro" id="IPR023674">
    <property type="entry name" value="Ribosomal_uL1-like"/>
</dbReference>